<evidence type="ECO:0000313" key="6">
    <source>
        <dbReference type="EMBL" id="SIO49318.1"/>
    </source>
</evidence>
<proteinExistence type="predicted"/>
<keyword evidence="2" id="KW-0201">Cytochrome c-type biogenesis</keyword>
<dbReference type="InterPro" id="IPR050553">
    <property type="entry name" value="Thioredoxin_ResA/DsbE_sf"/>
</dbReference>
<dbReference type="InterPro" id="IPR013766">
    <property type="entry name" value="Thioredoxin_domain"/>
</dbReference>
<dbReference type="GO" id="GO:0017004">
    <property type="term" value="P:cytochrome complex assembly"/>
    <property type="evidence" value="ECO:0007669"/>
    <property type="project" value="UniProtKB-KW"/>
</dbReference>
<evidence type="ECO:0000313" key="7">
    <source>
        <dbReference type="Proteomes" id="UP000185003"/>
    </source>
</evidence>
<sequence length="434" mass="51257">MTRITQRLISRVRDFTLVVLLFNISARIFAQTCNDHINADTAYKELEEKFLYEFLKPKDRIFSYMSKSDSIIAEVSIREKLYSDYREKGLNLWTKFPHDIRRYEWFKKTLLHNRWGNRYWKSIEKGARSLVEEAGQEGGYSTPISWNELRHWENVYPHMLSEYKMYCERSGKMIEYNQVLVSILDSFLKLSLNSEYRYHKKLNLPELKRLFLPLGEKILGYDVKRYPNLMPLYLDLQNVMDAGFISNYRAYGLNEVDMDNFFVSLQTNSSPNVREWAERRNNIFLLMNNRDSFQLKSASIGGQEVDFGKMRGNVVLVDFWATWCSSCIERMPEIKRMYDKYKEGKFIVISACLNDERDLTQVKNIKSKIGADWLTLAIGKVSQKESLGSVIWEKYKFFGVPQLLLFNKKGKLVMINDLLRSGNFEPILKKLLEE</sequence>
<accession>A0A1N6JYA8</accession>
<dbReference type="Gene3D" id="3.40.30.10">
    <property type="entry name" value="Glutaredoxin"/>
    <property type="match status" value="1"/>
</dbReference>
<keyword evidence="4" id="KW-0676">Redox-active center</keyword>
<dbReference type="GO" id="GO:0030313">
    <property type="term" value="C:cell envelope"/>
    <property type="evidence" value="ECO:0007669"/>
    <property type="project" value="UniProtKB-SubCell"/>
</dbReference>
<keyword evidence="3" id="KW-1015">Disulfide bond</keyword>
<dbReference type="InterPro" id="IPR012336">
    <property type="entry name" value="Thioredoxin-like_fold"/>
</dbReference>
<dbReference type="PANTHER" id="PTHR42852:SF6">
    <property type="entry name" value="THIOL:DISULFIDE INTERCHANGE PROTEIN DSBE"/>
    <property type="match status" value="1"/>
</dbReference>
<evidence type="ECO:0000256" key="1">
    <source>
        <dbReference type="ARBA" id="ARBA00004196"/>
    </source>
</evidence>
<dbReference type="Proteomes" id="UP000185003">
    <property type="component" value="Unassembled WGS sequence"/>
</dbReference>
<dbReference type="PANTHER" id="PTHR42852">
    <property type="entry name" value="THIOL:DISULFIDE INTERCHANGE PROTEIN DSBE"/>
    <property type="match status" value="1"/>
</dbReference>
<reference evidence="7" key="1">
    <citation type="submission" date="2016-11" db="EMBL/GenBank/DDBJ databases">
        <authorList>
            <person name="Varghese N."/>
            <person name="Submissions S."/>
        </authorList>
    </citation>
    <scope>NUCLEOTIDE SEQUENCE [LARGE SCALE GENOMIC DNA]</scope>
    <source>
        <strain evidence="7">DSM 24787</strain>
    </source>
</reference>
<dbReference type="SUPFAM" id="SSF52833">
    <property type="entry name" value="Thioredoxin-like"/>
    <property type="match status" value="1"/>
</dbReference>
<name>A0A1N6JYA8_9BACT</name>
<dbReference type="AlphaFoldDB" id="A0A1N6JYA8"/>
<dbReference type="Pfam" id="PF13905">
    <property type="entry name" value="Thioredoxin_8"/>
    <property type="match status" value="1"/>
</dbReference>
<evidence type="ECO:0000256" key="2">
    <source>
        <dbReference type="ARBA" id="ARBA00022748"/>
    </source>
</evidence>
<comment type="subcellular location">
    <subcellularLocation>
        <location evidence="1">Cell envelope</location>
    </subcellularLocation>
</comment>
<keyword evidence="7" id="KW-1185">Reference proteome</keyword>
<dbReference type="InterPro" id="IPR036249">
    <property type="entry name" value="Thioredoxin-like_sf"/>
</dbReference>
<dbReference type="RefSeq" id="WP_074242002.1">
    <property type="nucleotide sequence ID" value="NZ_FSRA01000002.1"/>
</dbReference>
<evidence type="ECO:0000256" key="4">
    <source>
        <dbReference type="ARBA" id="ARBA00023284"/>
    </source>
</evidence>
<dbReference type="EMBL" id="FSRA01000002">
    <property type="protein sequence ID" value="SIO49318.1"/>
    <property type="molecule type" value="Genomic_DNA"/>
</dbReference>
<dbReference type="STRING" id="536979.SAMN04488055_4692"/>
<evidence type="ECO:0000259" key="5">
    <source>
        <dbReference type="PROSITE" id="PS51352"/>
    </source>
</evidence>
<evidence type="ECO:0000256" key="3">
    <source>
        <dbReference type="ARBA" id="ARBA00023157"/>
    </source>
</evidence>
<gene>
    <name evidence="6" type="ORF">SAMN04488055_4692</name>
</gene>
<dbReference type="CDD" id="cd02966">
    <property type="entry name" value="TlpA_like_family"/>
    <property type="match status" value="1"/>
</dbReference>
<organism evidence="6 7">
    <name type="scientific">Chitinophaga niabensis</name>
    <dbReference type="NCBI Taxonomy" id="536979"/>
    <lineage>
        <taxon>Bacteria</taxon>
        <taxon>Pseudomonadati</taxon>
        <taxon>Bacteroidota</taxon>
        <taxon>Chitinophagia</taxon>
        <taxon>Chitinophagales</taxon>
        <taxon>Chitinophagaceae</taxon>
        <taxon>Chitinophaga</taxon>
    </lineage>
</organism>
<protein>
    <submittedName>
        <fullName evidence="6">Thioredoxin-like</fullName>
    </submittedName>
</protein>
<dbReference type="PROSITE" id="PS51352">
    <property type="entry name" value="THIOREDOXIN_2"/>
    <property type="match status" value="1"/>
</dbReference>
<feature type="domain" description="Thioredoxin" evidence="5">
    <location>
        <begin position="284"/>
        <end position="434"/>
    </location>
</feature>
<dbReference type="OrthoDB" id="677063at2"/>